<dbReference type="EMBL" id="BK032862">
    <property type="protein sequence ID" value="DAF64479.1"/>
    <property type="molecule type" value="Genomic_DNA"/>
</dbReference>
<proteinExistence type="predicted"/>
<protein>
    <recommendedName>
        <fullName evidence="2">Phage gp6-like head-tail connector protein</fullName>
    </recommendedName>
</protein>
<dbReference type="Pfam" id="PF05135">
    <property type="entry name" value="Phage_connect_1"/>
    <property type="match status" value="1"/>
</dbReference>
<name>A0A8S5TMX0_9CAUD</name>
<evidence type="ECO:0008006" key="2">
    <source>
        <dbReference type="Google" id="ProtNLM"/>
    </source>
</evidence>
<accession>A0A8S5TMX0</accession>
<evidence type="ECO:0000313" key="1">
    <source>
        <dbReference type="EMBL" id="DAF64479.1"/>
    </source>
</evidence>
<dbReference type="NCBIfam" id="TIGR01560">
    <property type="entry name" value="put_DNA_pack"/>
    <property type="match status" value="1"/>
</dbReference>
<reference evidence="1" key="1">
    <citation type="journal article" date="2021" name="Proc. Natl. Acad. Sci. U.S.A.">
        <title>A Catalog of Tens of Thousands of Viruses from Human Metagenomes Reveals Hidden Associations with Chronic Diseases.</title>
        <authorList>
            <person name="Tisza M.J."/>
            <person name="Buck C.B."/>
        </authorList>
    </citation>
    <scope>NUCLEOTIDE SEQUENCE</scope>
    <source>
        <strain evidence="1">Ctu6J18</strain>
    </source>
</reference>
<dbReference type="Gene3D" id="1.10.3230.30">
    <property type="entry name" value="Phage gp6-like head-tail connector protein"/>
    <property type="match status" value="1"/>
</dbReference>
<dbReference type="InterPro" id="IPR021146">
    <property type="entry name" value="Phage_gp6-like_head-tail"/>
</dbReference>
<dbReference type="InterPro" id="IPR006450">
    <property type="entry name" value="Phage_HK97_gp6-like"/>
</dbReference>
<organism evidence="1">
    <name type="scientific">Myoviridae sp. ctu6J18</name>
    <dbReference type="NCBI Taxonomy" id="2827714"/>
    <lineage>
        <taxon>Viruses</taxon>
        <taxon>Duplodnaviria</taxon>
        <taxon>Heunggongvirae</taxon>
        <taxon>Uroviricota</taxon>
        <taxon>Caudoviricetes</taxon>
    </lineage>
</organism>
<dbReference type="CDD" id="cd08054">
    <property type="entry name" value="gp6"/>
    <property type="match status" value="1"/>
</dbReference>
<sequence length="87" mass="10356">MELEELKAYCRIDYDDDDEVIKLIYAAVLEEMTDLIKDFNPEALTNRQKLLICMYVKEAYDNRDRTAPTDDKVRFAVQSMMLKERLK</sequence>